<evidence type="ECO:0000313" key="4">
    <source>
        <dbReference type="Proteomes" id="UP000237881"/>
    </source>
</evidence>
<comment type="caution">
    <text evidence="2">The sequence shown here is derived from an EMBL/GenBank/DDBJ whole genome shotgun (WGS) entry which is preliminary data.</text>
</comment>
<dbReference type="EMBL" id="PSUL01000063">
    <property type="protein sequence ID" value="PPF09683.1"/>
    <property type="molecule type" value="Genomic_DNA"/>
</dbReference>
<sequence>MFRLRAPLRCQDGAQPVKELLMTAPTPSEPTPSAAAPTGPVLVGVVDGQRPEVLRTAERVAADAGAALLLLSVSADPYLVGEYVDPMTGGIPIGFVGAAVDRGDAPTLPPGLRETVERQLDGSPVAWSLRAARGEPALALAEVADEVDARMIVVGTRDAGVLASIAEFLSGSVAAHLAHRQRRPVLVVPRADRDTSRPAPWDLAE</sequence>
<dbReference type="Gene3D" id="3.40.50.620">
    <property type="entry name" value="HUPs"/>
    <property type="match status" value="1"/>
</dbReference>
<accession>A0ABD6W4R6</accession>
<evidence type="ECO:0000259" key="1">
    <source>
        <dbReference type="Pfam" id="PF00582"/>
    </source>
</evidence>
<organism evidence="2 4">
    <name type="scientific">Rathayibacter rathayi</name>
    <name type="common">Corynebacterium rathayi</name>
    <dbReference type="NCBI Taxonomy" id="33887"/>
    <lineage>
        <taxon>Bacteria</taxon>
        <taxon>Bacillati</taxon>
        <taxon>Actinomycetota</taxon>
        <taxon>Actinomycetes</taxon>
        <taxon>Micrococcales</taxon>
        <taxon>Microbacteriaceae</taxon>
        <taxon>Rathayibacter</taxon>
    </lineage>
</organism>
<reference evidence="4 5" key="1">
    <citation type="submission" date="2018-02" db="EMBL/GenBank/DDBJ databases">
        <title>Bacteriophage NCPPB3778 and a type I-E CRISPR drive the evolution of the US Biological Select Agent, Rathayibacter toxicus.</title>
        <authorList>
            <person name="Davis E.W.II."/>
            <person name="Tabima J.F."/>
            <person name="Weisberg A.J."/>
            <person name="Lopes L.D."/>
            <person name="Wiseman M.S."/>
            <person name="Wiseman M.S."/>
            <person name="Pupko T."/>
            <person name="Belcher M.S."/>
            <person name="Sechler A.J."/>
            <person name="Tancos M.A."/>
            <person name="Schroeder B.K."/>
            <person name="Murray T.D."/>
            <person name="Luster D.G."/>
            <person name="Schneider W.L."/>
            <person name="Rogers E."/>
            <person name="Andreote F.D."/>
            <person name="Grunwald N.J."/>
            <person name="Putnam M.L."/>
            <person name="Chang J.H."/>
        </authorList>
    </citation>
    <scope>NUCLEOTIDE SEQUENCE [LARGE SCALE GENOMIC DNA]</scope>
    <source>
        <strain evidence="3 5">AY1D6</strain>
        <strain evidence="2 4">AY1I9</strain>
    </source>
</reference>
<dbReference type="KEGG" id="rry:C1O28_14360"/>
<dbReference type="EMBL" id="PSVT01000071">
    <property type="protein sequence ID" value="PPH70929.1"/>
    <property type="molecule type" value="Genomic_DNA"/>
</dbReference>
<evidence type="ECO:0000313" key="5">
    <source>
        <dbReference type="Proteomes" id="UP000239698"/>
    </source>
</evidence>
<dbReference type="InterPro" id="IPR014729">
    <property type="entry name" value="Rossmann-like_a/b/a_fold"/>
</dbReference>
<protein>
    <submittedName>
        <fullName evidence="2">Universal stress protein</fullName>
    </submittedName>
</protein>
<gene>
    <name evidence="2" type="ORF">C5C04_14490</name>
    <name evidence="3" type="ORF">C5C40_15815</name>
</gene>
<dbReference type="Proteomes" id="UP000239698">
    <property type="component" value="Unassembled WGS sequence"/>
</dbReference>
<evidence type="ECO:0000313" key="2">
    <source>
        <dbReference type="EMBL" id="PPF09683.1"/>
    </source>
</evidence>
<dbReference type="Pfam" id="PF00582">
    <property type="entry name" value="Usp"/>
    <property type="match status" value="1"/>
</dbReference>
<dbReference type="AlphaFoldDB" id="A0ABD6W4R6"/>
<dbReference type="SUPFAM" id="SSF52402">
    <property type="entry name" value="Adenine nucleotide alpha hydrolases-like"/>
    <property type="match status" value="1"/>
</dbReference>
<evidence type="ECO:0000313" key="3">
    <source>
        <dbReference type="EMBL" id="PPH70929.1"/>
    </source>
</evidence>
<name>A0ABD6W4R6_RATRA</name>
<feature type="domain" description="UspA" evidence="1">
    <location>
        <begin position="41"/>
        <end position="189"/>
    </location>
</feature>
<proteinExistence type="predicted"/>
<keyword evidence="5" id="KW-1185">Reference proteome</keyword>
<dbReference type="InterPro" id="IPR006016">
    <property type="entry name" value="UspA"/>
</dbReference>
<dbReference type="Proteomes" id="UP000237881">
    <property type="component" value="Unassembled WGS sequence"/>
</dbReference>